<organism evidence="1 2">
    <name type="scientific">Sphingobacterium thalpophilum</name>
    <dbReference type="NCBI Taxonomy" id="259"/>
    <lineage>
        <taxon>Bacteria</taxon>
        <taxon>Pseudomonadati</taxon>
        <taxon>Bacteroidota</taxon>
        <taxon>Sphingobacteriia</taxon>
        <taxon>Sphingobacteriales</taxon>
        <taxon>Sphingobacteriaceae</taxon>
        <taxon>Sphingobacterium</taxon>
    </lineage>
</organism>
<evidence type="ECO:0000313" key="2">
    <source>
        <dbReference type="Proteomes" id="UP001566204"/>
    </source>
</evidence>
<name>A0ABV4H845_9SPHI</name>
<evidence type="ECO:0000313" key="1">
    <source>
        <dbReference type="EMBL" id="MEZ0450655.1"/>
    </source>
</evidence>
<protein>
    <submittedName>
        <fullName evidence="1">Uncharacterized protein</fullName>
    </submittedName>
</protein>
<reference evidence="1 2" key="1">
    <citation type="submission" date="2024-06" db="EMBL/GenBank/DDBJ databases">
        <title>Soil Sphingobacterium thalpophilum.</title>
        <authorList>
            <person name="Yang J."/>
            <person name="Li J."/>
        </authorList>
    </citation>
    <scope>NUCLEOTIDE SEQUENCE [LARGE SCALE GENOMIC DNA]</scope>
    <source>
        <strain evidence="1 2">22g91tb</strain>
    </source>
</reference>
<dbReference type="Proteomes" id="UP001566204">
    <property type="component" value="Unassembled WGS sequence"/>
</dbReference>
<dbReference type="RefSeq" id="WP_370488465.1">
    <property type="nucleotide sequence ID" value="NZ_JBEOQB010000001.1"/>
</dbReference>
<keyword evidence="2" id="KW-1185">Reference proteome</keyword>
<proteinExistence type="predicted"/>
<gene>
    <name evidence="1" type="ORF">ABTW24_03515</name>
</gene>
<dbReference type="EMBL" id="JBEOQB010000001">
    <property type="protein sequence ID" value="MEZ0450655.1"/>
    <property type="molecule type" value="Genomic_DNA"/>
</dbReference>
<accession>A0ABV4H845</accession>
<comment type="caution">
    <text evidence="1">The sequence shown here is derived from an EMBL/GenBank/DDBJ whole genome shotgun (WGS) entry which is preliminary data.</text>
</comment>
<sequence>MAASSGAARPPLRSGAKIETFGTNFQDFCPYFFRFCPNPLDRWTIVFETGGSGTAEQGPQGRAEAKISAESIRLSRMLSGCRAEQILKTDYQSPQYSDNP</sequence>